<dbReference type="SMART" id="SM00448">
    <property type="entry name" value="REC"/>
    <property type="match status" value="1"/>
</dbReference>
<dbReference type="RefSeq" id="WP_108904521.1">
    <property type="nucleotide sequence ID" value="NZ_CP029187.1"/>
</dbReference>
<accession>A0A2S1SJZ8</accession>
<dbReference type="KEGG" id="fpal:HYN49_13045"/>
<evidence type="ECO:0000313" key="5">
    <source>
        <dbReference type="Proteomes" id="UP000244937"/>
    </source>
</evidence>
<dbReference type="AlphaFoldDB" id="A0A2S1SJZ8"/>
<gene>
    <name evidence="4" type="ORF">HYN49_13045</name>
</gene>
<dbReference type="PANTHER" id="PTHR44591:SF3">
    <property type="entry name" value="RESPONSE REGULATORY DOMAIN-CONTAINING PROTEIN"/>
    <property type="match status" value="1"/>
</dbReference>
<evidence type="ECO:0000256" key="1">
    <source>
        <dbReference type="ARBA" id="ARBA00022553"/>
    </source>
</evidence>
<name>A0A2S1SJZ8_9FLAO</name>
<dbReference type="InterPro" id="IPR011006">
    <property type="entry name" value="CheY-like_superfamily"/>
</dbReference>
<dbReference type="GO" id="GO:0000160">
    <property type="term" value="P:phosphorelay signal transduction system"/>
    <property type="evidence" value="ECO:0007669"/>
    <property type="project" value="InterPro"/>
</dbReference>
<dbReference type="PROSITE" id="PS50110">
    <property type="entry name" value="RESPONSE_REGULATORY"/>
    <property type="match status" value="1"/>
</dbReference>
<keyword evidence="1 2" id="KW-0597">Phosphoprotein</keyword>
<keyword evidence="5" id="KW-1185">Reference proteome</keyword>
<protein>
    <submittedName>
        <fullName evidence="4">Response regulator</fullName>
    </submittedName>
</protein>
<evidence type="ECO:0000256" key="2">
    <source>
        <dbReference type="PROSITE-ProRule" id="PRU00169"/>
    </source>
</evidence>
<dbReference type="SUPFAM" id="SSF52172">
    <property type="entry name" value="CheY-like"/>
    <property type="match status" value="1"/>
</dbReference>
<dbReference type="Proteomes" id="UP000244937">
    <property type="component" value="Chromosome"/>
</dbReference>
<evidence type="ECO:0000313" key="4">
    <source>
        <dbReference type="EMBL" id="AWI26744.1"/>
    </source>
</evidence>
<feature type="modified residue" description="4-aspartylphosphate" evidence="2">
    <location>
        <position position="69"/>
    </location>
</feature>
<organism evidence="4 5">
    <name type="scientific">Flavobacterium pallidum</name>
    <dbReference type="NCBI Taxonomy" id="2172098"/>
    <lineage>
        <taxon>Bacteria</taxon>
        <taxon>Pseudomonadati</taxon>
        <taxon>Bacteroidota</taxon>
        <taxon>Flavobacteriia</taxon>
        <taxon>Flavobacteriales</taxon>
        <taxon>Flavobacteriaceae</taxon>
        <taxon>Flavobacterium</taxon>
    </lineage>
</organism>
<dbReference type="Gene3D" id="3.40.50.2300">
    <property type="match status" value="1"/>
</dbReference>
<feature type="domain" description="Response regulatory" evidence="3">
    <location>
        <begin position="11"/>
        <end position="136"/>
    </location>
</feature>
<evidence type="ECO:0000259" key="3">
    <source>
        <dbReference type="PROSITE" id="PS50110"/>
    </source>
</evidence>
<reference evidence="4 5" key="1">
    <citation type="submission" date="2018-05" db="EMBL/GenBank/DDBJ databases">
        <title>Genome sequencing of Flavobacterium sp. HYN0049.</title>
        <authorList>
            <person name="Yi H."/>
            <person name="Baek C."/>
        </authorList>
    </citation>
    <scope>NUCLEOTIDE SEQUENCE [LARGE SCALE GENOMIC DNA]</scope>
    <source>
        <strain evidence="4 5">HYN0049</strain>
    </source>
</reference>
<sequence length="136" mass="15359">MKSTPDVPCKSVMVVDDSDIDRYIAKKILAQHDPFCPEVMSYENPLEALSYLGLNQENIEALPKFIFLDIYMPEMSGFEFMEAYSHFSGTLKNHCSVYIVSSTIDPHDLVRAKKDANVVELHVKPINSQFLSKLAG</sequence>
<dbReference type="InterPro" id="IPR001789">
    <property type="entry name" value="Sig_transdc_resp-reg_receiver"/>
</dbReference>
<dbReference type="OrthoDB" id="673128at2"/>
<dbReference type="Pfam" id="PF00072">
    <property type="entry name" value="Response_reg"/>
    <property type="match status" value="1"/>
</dbReference>
<dbReference type="InterPro" id="IPR050595">
    <property type="entry name" value="Bact_response_regulator"/>
</dbReference>
<proteinExistence type="predicted"/>
<dbReference type="PANTHER" id="PTHR44591">
    <property type="entry name" value="STRESS RESPONSE REGULATOR PROTEIN 1"/>
    <property type="match status" value="1"/>
</dbReference>
<dbReference type="EMBL" id="CP029187">
    <property type="protein sequence ID" value="AWI26744.1"/>
    <property type="molecule type" value="Genomic_DNA"/>
</dbReference>